<gene>
    <name evidence="1" type="ORF">B0J15DRAFT_383808</name>
</gene>
<keyword evidence="2" id="KW-1185">Reference proteome</keyword>
<sequence length="465" mass="53036">MPNPVTIGIWAATCTTINTINIVKIWITELRDFVREVRDANQALQRMDSKCRGFQADFELWAKMWGIDEHASQKYLSALWGNTSPKIIDRLESNQIQIAAVKKLSKAAFQIWNKAQVPEDIVPREKLEKARMDSFFLSAYRSRLASRQLYQSCYRARAGFASRDLELEIDCVRSTDLEIAVKAQHELRLRYQFLCTLKSEFIELSVEGPISPAGGSDLHWHTGGEAFYQACLALARMNLGHELLRVDGAGAGGFRVYVPPRCCRIDGPLKPLASLLYDPWVDIDDEPVDGFPRSERLRFALKIAECGLLLSGTTWLVDLRSSNIRSALDSEHNRHFLLRTKAFQEVYNDSHFQQLASHVYAIGILLAELGIGRRIGQILRHSSTAEYTFHLYQSGTTPPPNPYEASEFTVLNTVRINMGDKYAEAVKICLESKESWRQVRGHTPEQRSEKYITILMEYYFEVYSP</sequence>
<dbReference type="OrthoDB" id="5374070at2759"/>
<dbReference type="AlphaFoldDB" id="A0A9P9REW1"/>
<accession>A0A9P9REW1</accession>
<dbReference type="EMBL" id="JAGTJS010000001">
    <property type="protein sequence ID" value="KAH7276264.1"/>
    <property type="molecule type" value="Genomic_DNA"/>
</dbReference>
<evidence type="ECO:0000313" key="1">
    <source>
        <dbReference type="EMBL" id="KAH7276264.1"/>
    </source>
</evidence>
<evidence type="ECO:0000313" key="2">
    <source>
        <dbReference type="Proteomes" id="UP000736672"/>
    </source>
</evidence>
<comment type="caution">
    <text evidence="1">The sequence shown here is derived from an EMBL/GenBank/DDBJ whole genome shotgun (WGS) entry which is preliminary data.</text>
</comment>
<organism evidence="1 2">
    <name type="scientific">Fusarium solani</name>
    <name type="common">Filamentous fungus</name>
    <dbReference type="NCBI Taxonomy" id="169388"/>
    <lineage>
        <taxon>Eukaryota</taxon>
        <taxon>Fungi</taxon>
        <taxon>Dikarya</taxon>
        <taxon>Ascomycota</taxon>
        <taxon>Pezizomycotina</taxon>
        <taxon>Sordariomycetes</taxon>
        <taxon>Hypocreomycetidae</taxon>
        <taxon>Hypocreales</taxon>
        <taxon>Nectriaceae</taxon>
        <taxon>Fusarium</taxon>
        <taxon>Fusarium solani species complex</taxon>
    </lineage>
</organism>
<reference evidence="1" key="1">
    <citation type="journal article" date="2021" name="Nat. Commun.">
        <title>Genetic determinants of endophytism in the Arabidopsis root mycobiome.</title>
        <authorList>
            <person name="Mesny F."/>
            <person name="Miyauchi S."/>
            <person name="Thiergart T."/>
            <person name="Pickel B."/>
            <person name="Atanasova L."/>
            <person name="Karlsson M."/>
            <person name="Huettel B."/>
            <person name="Barry K.W."/>
            <person name="Haridas S."/>
            <person name="Chen C."/>
            <person name="Bauer D."/>
            <person name="Andreopoulos W."/>
            <person name="Pangilinan J."/>
            <person name="LaButti K."/>
            <person name="Riley R."/>
            <person name="Lipzen A."/>
            <person name="Clum A."/>
            <person name="Drula E."/>
            <person name="Henrissat B."/>
            <person name="Kohler A."/>
            <person name="Grigoriev I.V."/>
            <person name="Martin F.M."/>
            <person name="Hacquard S."/>
        </authorList>
    </citation>
    <scope>NUCLEOTIDE SEQUENCE</scope>
    <source>
        <strain evidence="1">FSSC 5 MPI-SDFR-AT-0091</strain>
    </source>
</reference>
<dbReference type="Proteomes" id="UP000736672">
    <property type="component" value="Unassembled WGS sequence"/>
</dbReference>
<proteinExistence type="predicted"/>
<name>A0A9P9REW1_FUSSL</name>
<protein>
    <submittedName>
        <fullName evidence="1">Uncharacterized protein</fullName>
    </submittedName>
</protein>